<dbReference type="Gene3D" id="3.40.1580.10">
    <property type="entry name" value="SMI1/KNR4-like"/>
    <property type="match status" value="1"/>
</dbReference>
<accession>A0A1B8ZXU3</accession>
<dbReference type="OrthoDB" id="8794977at2"/>
<reference evidence="1 2" key="1">
    <citation type="submission" date="2016-07" db="EMBL/GenBank/DDBJ databases">
        <authorList>
            <person name="Jeong J.-J."/>
            <person name="Kim D.W."/>
            <person name="Sang M.K."/>
            <person name="Choi I.-G."/>
            <person name="Kim K.D."/>
        </authorList>
    </citation>
    <scope>NUCLEOTIDE SEQUENCE [LARGE SCALE GENOMIC DNA]</scope>
    <source>
        <strain evidence="1 2">UTM-3</strain>
    </source>
</reference>
<dbReference type="EMBL" id="MAYH01000012">
    <property type="protein sequence ID" value="OCA76406.1"/>
    <property type="molecule type" value="Genomic_DNA"/>
</dbReference>
<comment type="caution">
    <text evidence="1">The sequence shown here is derived from an EMBL/GenBank/DDBJ whole genome shotgun (WGS) entry which is preliminary data.</text>
</comment>
<dbReference type="Proteomes" id="UP000092651">
    <property type="component" value="Unassembled WGS sequence"/>
</dbReference>
<evidence type="ECO:0008006" key="3">
    <source>
        <dbReference type="Google" id="ProtNLM"/>
    </source>
</evidence>
<protein>
    <recommendedName>
        <fullName evidence="3">SMI1/KNR4 family protein</fullName>
    </recommendedName>
</protein>
<keyword evidence="2" id="KW-1185">Reference proteome</keyword>
<evidence type="ECO:0000313" key="2">
    <source>
        <dbReference type="Proteomes" id="UP000092651"/>
    </source>
</evidence>
<gene>
    <name evidence="1" type="ORF">BBI01_06860</name>
</gene>
<dbReference type="AlphaFoldDB" id="A0A1B8ZXU3"/>
<proteinExistence type="predicted"/>
<dbReference type="RefSeq" id="WP_065394075.1">
    <property type="nucleotide sequence ID" value="NZ_MAYH01000012.1"/>
</dbReference>
<sequence>MISFKIVSIEAIEAEILKEKKNVQNFPKTVSFPFSEQYKILITSIKTIEISSENILYNSVEAVNENKEFKTPDYWCFAGNGQGDRWFLDTNGNVLFYDHDYDEKLQPMHINFEQWLQMAFLIRQLDEYCDEHDTITDSVKQTFCDTLNLIEPTLSQNYPFTI</sequence>
<dbReference type="InterPro" id="IPR037883">
    <property type="entry name" value="Knr4/Smi1-like_sf"/>
</dbReference>
<organism evidence="1 2">
    <name type="scientific">Chryseobacterium artocarpi</name>
    <dbReference type="NCBI Taxonomy" id="1414727"/>
    <lineage>
        <taxon>Bacteria</taxon>
        <taxon>Pseudomonadati</taxon>
        <taxon>Bacteroidota</taxon>
        <taxon>Flavobacteriia</taxon>
        <taxon>Flavobacteriales</taxon>
        <taxon>Weeksellaceae</taxon>
        <taxon>Chryseobacterium group</taxon>
        <taxon>Chryseobacterium</taxon>
    </lineage>
</organism>
<name>A0A1B8ZXU3_9FLAO</name>
<dbReference type="SUPFAM" id="SSF160631">
    <property type="entry name" value="SMI1/KNR4-like"/>
    <property type="match status" value="1"/>
</dbReference>
<evidence type="ECO:0000313" key="1">
    <source>
        <dbReference type="EMBL" id="OCA76406.1"/>
    </source>
</evidence>